<comment type="caution">
    <text evidence="1">The sequence shown here is derived from an EMBL/GenBank/DDBJ whole genome shotgun (WGS) entry which is preliminary data.</text>
</comment>
<protein>
    <submittedName>
        <fullName evidence="1">Uncharacterized protein</fullName>
    </submittedName>
</protein>
<dbReference type="Gene3D" id="3.80.10.10">
    <property type="entry name" value="Ribonuclease Inhibitor"/>
    <property type="match status" value="1"/>
</dbReference>
<dbReference type="Proteomes" id="UP000076154">
    <property type="component" value="Unassembled WGS sequence"/>
</dbReference>
<proteinExistence type="predicted"/>
<dbReference type="AlphaFoldDB" id="A0A369JCN5"/>
<dbReference type="InParanoid" id="A0A369JCN5"/>
<evidence type="ECO:0000313" key="2">
    <source>
        <dbReference type="Proteomes" id="UP000076154"/>
    </source>
</evidence>
<dbReference type="InterPro" id="IPR032675">
    <property type="entry name" value="LRR_dom_sf"/>
</dbReference>
<reference evidence="1" key="1">
    <citation type="submission" date="2018-04" db="EMBL/GenBank/DDBJ databases">
        <title>Whole genome sequencing of Hypsizygus marmoreus.</title>
        <authorList>
            <person name="Choi I.-G."/>
            <person name="Min B."/>
            <person name="Kim J.-G."/>
            <person name="Kim S."/>
            <person name="Oh Y.-L."/>
            <person name="Kong W.-S."/>
            <person name="Park H."/>
            <person name="Jeong J."/>
            <person name="Song E.-S."/>
        </authorList>
    </citation>
    <scope>NUCLEOTIDE SEQUENCE [LARGE SCALE GENOMIC DNA]</scope>
    <source>
        <strain evidence="1">51987-8</strain>
    </source>
</reference>
<sequence>MPPESGPSSPFVTTETRVRELMMEASDDELLGMFIQTLSMIHLTWSDSFLVPEASFKSNDMATGSPTLTMASYIPYLASIASQTNEPLPEAMQDQARGLLAEAKQDLTVLHKERDRVQSLLDAIQSKCDDMAVRIEQYRMAIALHRKLPNELLSQIFRVCNPERVEVPWALDKPPWTLGRVCSRWRKVVLGTPSLWCNVEVGHTAFDDQQWLSKVSPTPLCVILSMTKEVIRRSGSLPLSLWIASHSNPCAEHYPSVIAELLVPNVARIRDLALTGFFEEIGMFLSLPVGLFKSLESVRLSCMGFRFKRDHTSPPSTTLAVLDSSRNLRSLAFDFRINTSYSLFRLPLHHLTRLEAPNAGLDLNDAFSVLGNCAALVECTLGIGAERGVQYGRDAAILVPELSSLDLRVSTAPHFFTVFRRLILPSLVHFALSFCARKSGISSHQWDSVCTSIVTRSGRLQSFALNCAISVAELEALLAAAPLLSELKTPEVEFPASLLQKMAHGGLVPRLRMLACKVERIDDACLDPYLNMLENRRLDTIPATHIADVQFFNNRGIVGYPRHLRKLCGNGWNIRFEIG</sequence>
<dbReference type="OrthoDB" id="3042049at2759"/>
<accession>A0A369JCN5</accession>
<organism evidence="1 2">
    <name type="scientific">Hypsizygus marmoreus</name>
    <name type="common">White beech mushroom</name>
    <name type="synonym">Agaricus marmoreus</name>
    <dbReference type="NCBI Taxonomy" id="39966"/>
    <lineage>
        <taxon>Eukaryota</taxon>
        <taxon>Fungi</taxon>
        <taxon>Dikarya</taxon>
        <taxon>Basidiomycota</taxon>
        <taxon>Agaricomycotina</taxon>
        <taxon>Agaricomycetes</taxon>
        <taxon>Agaricomycetidae</taxon>
        <taxon>Agaricales</taxon>
        <taxon>Tricholomatineae</taxon>
        <taxon>Lyophyllaceae</taxon>
        <taxon>Hypsizygus</taxon>
    </lineage>
</organism>
<evidence type="ECO:0000313" key="1">
    <source>
        <dbReference type="EMBL" id="RDB19092.1"/>
    </source>
</evidence>
<name>A0A369JCN5_HYPMA</name>
<keyword evidence="2" id="KW-1185">Reference proteome</keyword>
<gene>
    <name evidence="1" type="ORF">Hypma_014386</name>
</gene>
<dbReference type="EMBL" id="LUEZ02000085">
    <property type="protein sequence ID" value="RDB19092.1"/>
    <property type="molecule type" value="Genomic_DNA"/>
</dbReference>